<dbReference type="NCBIfam" id="TIGR04416">
    <property type="entry name" value="group_II_RT_mat"/>
    <property type="match status" value="1"/>
</dbReference>
<dbReference type="GO" id="GO:0003964">
    <property type="term" value="F:RNA-directed DNA polymerase activity"/>
    <property type="evidence" value="ECO:0007669"/>
    <property type="project" value="UniProtKB-KW"/>
</dbReference>
<dbReference type="PROSITE" id="PS50878">
    <property type="entry name" value="RT_POL"/>
    <property type="match status" value="1"/>
</dbReference>
<dbReference type="GO" id="GO:0051607">
    <property type="term" value="P:defense response to virus"/>
    <property type="evidence" value="ECO:0007669"/>
    <property type="project" value="UniProtKB-KW"/>
</dbReference>
<reference evidence="11 12" key="2">
    <citation type="submission" date="2014-10" db="EMBL/GenBank/DDBJ databases">
        <title>Comparative genomics of the Paenibacillus odorifer group.</title>
        <authorList>
            <person name="Tsai Y.-C."/>
            <person name="Martin N."/>
            <person name="Korlach J."/>
            <person name="Wiedmann M."/>
        </authorList>
    </citation>
    <scope>NUCLEOTIDE SEQUENCE [LARGE SCALE GENOMIC DNA]</scope>
    <source>
        <strain evidence="11 12">DSM 18334</strain>
    </source>
</reference>
<dbReference type="PANTHER" id="PTHR34047:SF8">
    <property type="entry name" value="PROTEIN YKFC"/>
    <property type="match status" value="1"/>
</dbReference>
<keyword evidence="6" id="KW-0695">RNA-directed DNA polymerase</keyword>
<evidence type="ECO:0000256" key="1">
    <source>
        <dbReference type="ARBA" id="ARBA00012493"/>
    </source>
</evidence>
<evidence type="ECO:0000259" key="10">
    <source>
        <dbReference type="PROSITE" id="PS50878"/>
    </source>
</evidence>
<keyword evidence="2" id="KW-0808">Transferase</keyword>
<evidence type="ECO:0000256" key="4">
    <source>
        <dbReference type="ARBA" id="ARBA00022723"/>
    </source>
</evidence>
<dbReference type="Pfam" id="PF08388">
    <property type="entry name" value="GIIM"/>
    <property type="match status" value="1"/>
</dbReference>
<dbReference type="PRINTS" id="PR00866">
    <property type="entry name" value="RNADNAPOLMS"/>
</dbReference>
<name>A0A098M3I8_9BACL</name>
<dbReference type="EMBL" id="JQCR01000003">
    <property type="protein sequence ID" value="KGE16578.1"/>
    <property type="molecule type" value="Genomic_DNA"/>
</dbReference>
<dbReference type="PANTHER" id="PTHR34047">
    <property type="entry name" value="NUCLEAR INTRON MATURASE 1, MITOCHONDRIAL-RELATED"/>
    <property type="match status" value="1"/>
</dbReference>
<evidence type="ECO:0000256" key="6">
    <source>
        <dbReference type="ARBA" id="ARBA00022918"/>
    </source>
</evidence>
<protein>
    <recommendedName>
        <fullName evidence="1">RNA-directed DNA polymerase</fullName>
        <ecNumber evidence="1">2.7.7.49</ecNumber>
    </recommendedName>
</protein>
<dbReference type="InterPro" id="IPR030931">
    <property type="entry name" value="Group_II_RT_mat"/>
</dbReference>
<evidence type="ECO:0000256" key="5">
    <source>
        <dbReference type="ARBA" id="ARBA00022842"/>
    </source>
</evidence>
<proteinExistence type="inferred from homology"/>
<reference evidence="11 12" key="1">
    <citation type="submission" date="2014-08" db="EMBL/GenBank/DDBJ databases">
        <authorList>
            <person name="den Bakker H.C."/>
        </authorList>
    </citation>
    <scope>NUCLEOTIDE SEQUENCE [LARGE SCALE GENOMIC DNA]</scope>
    <source>
        <strain evidence="11 12">DSM 18334</strain>
    </source>
</reference>
<evidence type="ECO:0000313" key="12">
    <source>
        <dbReference type="Proteomes" id="UP000029734"/>
    </source>
</evidence>
<accession>A0A098M3I8</accession>
<evidence type="ECO:0000256" key="3">
    <source>
        <dbReference type="ARBA" id="ARBA00022695"/>
    </source>
</evidence>
<evidence type="ECO:0000256" key="7">
    <source>
        <dbReference type="ARBA" id="ARBA00023118"/>
    </source>
</evidence>
<dbReference type="InterPro" id="IPR000123">
    <property type="entry name" value="Reverse_transcriptase_msDNA"/>
</dbReference>
<evidence type="ECO:0000256" key="2">
    <source>
        <dbReference type="ARBA" id="ARBA00022679"/>
    </source>
</evidence>
<evidence type="ECO:0000256" key="9">
    <source>
        <dbReference type="ARBA" id="ARBA00048173"/>
    </source>
</evidence>
<dbReference type="InterPro" id="IPR000477">
    <property type="entry name" value="RT_dom"/>
</dbReference>
<keyword evidence="4" id="KW-0479">Metal-binding</keyword>
<organism evidence="11 12">
    <name type="scientific">Paenibacillus wynnii</name>
    <dbReference type="NCBI Taxonomy" id="268407"/>
    <lineage>
        <taxon>Bacteria</taxon>
        <taxon>Bacillati</taxon>
        <taxon>Bacillota</taxon>
        <taxon>Bacilli</taxon>
        <taxon>Bacillales</taxon>
        <taxon>Paenibacillaceae</taxon>
        <taxon>Paenibacillus</taxon>
    </lineage>
</organism>
<dbReference type="eggNOG" id="COG3344">
    <property type="taxonomic scope" value="Bacteria"/>
</dbReference>
<keyword evidence="5" id="KW-0460">Magnesium</keyword>
<dbReference type="InterPro" id="IPR051083">
    <property type="entry name" value="GrpII_Intron_Splice-Mob/Def"/>
</dbReference>
<comment type="caution">
    <text evidence="11">The sequence shown here is derived from an EMBL/GenBank/DDBJ whole genome shotgun (WGS) entry which is preliminary data.</text>
</comment>
<dbReference type="STRING" id="268407.PWYN_17845"/>
<dbReference type="RefSeq" id="WP_036654580.1">
    <property type="nucleotide sequence ID" value="NZ_JQCR01000003.1"/>
</dbReference>
<dbReference type="EC" id="2.7.7.49" evidence="1"/>
<dbReference type="SUPFAM" id="SSF56672">
    <property type="entry name" value="DNA/RNA polymerases"/>
    <property type="match status" value="1"/>
</dbReference>
<dbReference type="GO" id="GO:0003723">
    <property type="term" value="F:RNA binding"/>
    <property type="evidence" value="ECO:0007669"/>
    <property type="project" value="InterPro"/>
</dbReference>
<dbReference type="InterPro" id="IPR043502">
    <property type="entry name" value="DNA/RNA_pol_sf"/>
</dbReference>
<feature type="domain" description="Reverse transcriptase" evidence="10">
    <location>
        <begin position="46"/>
        <end position="273"/>
    </location>
</feature>
<gene>
    <name evidence="11" type="ORF">PWYN_17845</name>
</gene>
<comment type="similarity">
    <text evidence="8">Belongs to the bacterial reverse transcriptase family.</text>
</comment>
<dbReference type="OrthoDB" id="9793236at2"/>
<evidence type="ECO:0000313" key="11">
    <source>
        <dbReference type="EMBL" id="KGE16578.1"/>
    </source>
</evidence>
<comment type="catalytic activity">
    <reaction evidence="9">
        <text>DNA(n) + a 2'-deoxyribonucleoside 5'-triphosphate = DNA(n+1) + diphosphate</text>
        <dbReference type="Rhea" id="RHEA:22508"/>
        <dbReference type="Rhea" id="RHEA-COMP:17339"/>
        <dbReference type="Rhea" id="RHEA-COMP:17340"/>
        <dbReference type="ChEBI" id="CHEBI:33019"/>
        <dbReference type="ChEBI" id="CHEBI:61560"/>
        <dbReference type="ChEBI" id="CHEBI:173112"/>
        <dbReference type="EC" id="2.7.7.49"/>
    </reaction>
</comment>
<dbReference type="GO" id="GO:0046872">
    <property type="term" value="F:metal ion binding"/>
    <property type="evidence" value="ECO:0007669"/>
    <property type="project" value="UniProtKB-KW"/>
</dbReference>
<dbReference type="CDD" id="cd01651">
    <property type="entry name" value="RT_G2_intron"/>
    <property type="match status" value="1"/>
</dbReference>
<dbReference type="InterPro" id="IPR013597">
    <property type="entry name" value="Mat_intron_G2"/>
</dbReference>
<dbReference type="AlphaFoldDB" id="A0A098M3I8"/>
<evidence type="ECO:0000256" key="8">
    <source>
        <dbReference type="ARBA" id="ARBA00034120"/>
    </source>
</evidence>
<sequence length="420" mass="49012">MLDQMLSRENLLQALKRVESNKGSHGVDGMSVKSLREHIVQNWQNLRQAIEEGTYEPSPVRRVEIPKPNGGGVRKLGIPTVTDRMLQQAIAQILTPLFDPQFSEYSYGFRPKRRGHDAVSKARTFMKEGYRFVVDLDLEKFFDRVNHDRLMMKISEKVKDKKVLLLIRKYLQSGVMENGLVKPTTEGAPQGGPLSPLLSNIVLDELDKELEKRGHRFVRYADDCNIYVKTSRAGERVKASVTRFIETRLKLKVNQAKSAVDRPWKRKFLGFSYSKDKEPKVRIAKQSLQKAKVRIREITSRKKSMKMEERMKELNHYLMGWCGYFSLADTPSIFQRMDAWVRRRLRMCLWKQWKNPRTKVKRLISLGMPKDKAYEWGSTRKGYWRIAGSPILSRALNNQYWEANGLKSLMDRYHSLRNIS</sequence>
<dbReference type="Proteomes" id="UP000029734">
    <property type="component" value="Unassembled WGS sequence"/>
</dbReference>
<keyword evidence="7" id="KW-0051">Antiviral defense</keyword>
<keyword evidence="3" id="KW-0548">Nucleotidyltransferase</keyword>
<keyword evidence="12" id="KW-1185">Reference proteome</keyword>
<dbReference type="Pfam" id="PF00078">
    <property type="entry name" value="RVT_1"/>
    <property type="match status" value="1"/>
</dbReference>